<protein>
    <submittedName>
        <fullName evidence="2">Uncharacterized protein</fullName>
    </submittedName>
</protein>
<proteinExistence type="predicted"/>
<organism evidence="2 3">
    <name type="scientific">Actinomadura vinacea</name>
    <dbReference type="NCBI Taxonomy" id="115336"/>
    <lineage>
        <taxon>Bacteria</taxon>
        <taxon>Bacillati</taxon>
        <taxon>Actinomycetota</taxon>
        <taxon>Actinomycetes</taxon>
        <taxon>Streptosporangiales</taxon>
        <taxon>Thermomonosporaceae</taxon>
        <taxon>Actinomadura</taxon>
    </lineage>
</organism>
<keyword evidence="3" id="KW-1185">Reference proteome</keyword>
<dbReference type="RefSeq" id="WP_344586507.1">
    <property type="nucleotide sequence ID" value="NZ_BAAARW010000001.1"/>
</dbReference>
<dbReference type="Proteomes" id="UP001501231">
    <property type="component" value="Unassembled WGS sequence"/>
</dbReference>
<accession>A0ABP5VHU1</accession>
<feature type="compositionally biased region" description="Polar residues" evidence="1">
    <location>
        <begin position="34"/>
        <end position="45"/>
    </location>
</feature>
<feature type="region of interest" description="Disordered" evidence="1">
    <location>
        <begin position="1"/>
        <end position="21"/>
    </location>
</feature>
<dbReference type="EMBL" id="BAAARW010000001">
    <property type="protein sequence ID" value="GAA2399790.1"/>
    <property type="molecule type" value="Genomic_DNA"/>
</dbReference>
<reference evidence="3" key="1">
    <citation type="journal article" date="2019" name="Int. J. Syst. Evol. Microbiol.">
        <title>The Global Catalogue of Microorganisms (GCM) 10K type strain sequencing project: providing services to taxonomists for standard genome sequencing and annotation.</title>
        <authorList>
            <consortium name="The Broad Institute Genomics Platform"/>
            <consortium name="The Broad Institute Genome Sequencing Center for Infectious Disease"/>
            <person name="Wu L."/>
            <person name="Ma J."/>
        </authorList>
    </citation>
    <scope>NUCLEOTIDE SEQUENCE [LARGE SCALE GENOMIC DNA]</scope>
    <source>
        <strain evidence="3">JCM 3325</strain>
    </source>
</reference>
<feature type="region of interest" description="Disordered" evidence="1">
    <location>
        <begin position="34"/>
        <end position="80"/>
    </location>
</feature>
<sequence>MRPCSENRPSPSRLCKPGQHPRQFGLNVVTAQQRPTATVQPQLSDEGSEPVADLAENRQGGLVARDVSGIAEGGRREHWQ</sequence>
<evidence type="ECO:0000313" key="3">
    <source>
        <dbReference type="Proteomes" id="UP001501231"/>
    </source>
</evidence>
<evidence type="ECO:0000256" key="1">
    <source>
        <dbReference type="SAM" id="MobiDB-lite"/>
    </source>
</evidence>
<comment type="caution">
    <text evidence="2">The sequence shown here is derived from an EMBL/GenBank/DDBJ whole genome shotgun (WGS) entry which is preliminary data.</text>
</comment>
<gene>
    <name evidence="2" type="ORF">GCM10010191_03670</name>
</gene>
<evidence type="ECO:0000313" key="2">
    <source>
        <dbReference type="EMBL" id="GAA2399790.1"/>
    </source>
</evidence>
<name>A0ABP5VHU1_9ACTN</name>